<protein>
    <submittedName>
        <fullName evidence="1">Uncharacterized protein</fullName>
    </submittedName>
</protein>
<reference evidence="1" key="1">
    <citation type="journal article" date="2019" name="bioRxiv">
        <title>The Genome of the Zebra Mussel, Dreissena polymorpha: A Resource for Invasive Species Research.</title>
        <authorList>
            <person name="McCartney M.A."/>
            <person name="Auch B."/>
            <person name="Kono T."/>
            <person name="Mallez S."/>
            <person name="Zhang Y."/>
            <person name="Obille A."/>
            <person name="Becker A."/>
            <person name="Abrahante J.E."/>
            <person name="Garbe J."/>
            <person name="Badalamenti J.P."/>
            <person name="Herman A."/>
            <person name="Mangelson H."/>
            <person name="Liachko I."/>
            <person name="Sullivan S."/>
            <person name="Sone E.D."/>
            <person name="Koren S."/>
            <person name="Silverstein K.A.T."/>
            <person name="Beckman K.B."/>
            <person name="Gohl D.M."/>
        </authorList>
    </citation>
    <scope>NUCLEOTIDE SEQUENCE</scope>
    <source>
        <strain evidence="1">Duluth1</strain>
        <tissue evidence="1">Whole animal</tissue>
    </source>
</reference>
<sequence length="184" mass="20537">MGTTKQFTCCRERVLDPGLLVERRVDKPLRFKWAWLNFTKLPCSPPGAPMTFPDVPGPSMIDTELSGDYTVHMPDCVAVLSVDGLPKTTNPLHHGINTDKHGQTRQQHGINTEPARTIPAEQRGITDQHGNDTVSTCQQIRTVPSEWAFQFQTGLQKHHPLQESRIDVTGSGDFNIVVFGPRTR</sequence>
<dbReference type="AlphaFoldDB" id="A0A9D4FXG4"/>
<accession>A0A9D4FXG4</accession>
<reference evidence="1" key="2">
    <citation type="submission" date="2020-11" db="EMBL/GenBank/DDBJ databases">
        <authorList>
            <person name="McCartney M.A."/>
            <person name="Auch B."/>
            <person name="Kono T."/>
            <person name="Mallez S."/>
            <person name="Becker A."/>
            <person name="Gohl D.M."/>
            <person name="Silverstein K.A.T."/>
            <person name="Koren S."/>
            <person name="Bechman K.B."/>
            <person name="Herman A."/>
            <person name="Abrahante J.E."/>
            <person name="Garbe J."/>
        </authorList>
    </citation>
    <scope>NUCLEOTIDE SEQUENCE</scope>
    <source>
        <strain evidence="1">Duluth1</strain>
        <tissue evidence="1">Whole animal</tissue>
    </source>
</reference>
<evidence type="ECO:0000313" key="1">
    <source>
        <dbReference type="EMBL" id="KAH3803717.1"/>
    </source>
</evidence>
<dbReference type="EMBL" id="JAIWYP010000006">
    <property type="protein sequence ID" value="KAH3803717.1"/>
    <property type="molecule type" value="Genomic_DNA"/>
</dbReference>
<gene>
    <name evidence="1" type="ORF">DPMN_131985</name>
</gene>
<evidence type="ECO:0000313" key="2">
    <source>
        <dbReference type="Proteomes" id="UP000828390"/>
    </source>
</evidence>
<proteinExistence type="predicted"/>
<comment type="caution">
    <text evidence="1">The sequence shown here is derived from an EMBL/GenBank/DDBJ whole genome shotgun (WGS) entry which is preliminary data.</text>
</comment>
<dbReference type="Proteomes" id="UP000828390">
    <property type="component" value="Unassembled WGS sequence"/>
</dbReference>
<keyword evidence="2" id="KW-1185">Reference proteome</keyword>
<name>A0A9D4FXG4_DREPO</name>
<organism evidence="1 2">
    <name type="scientific">Dreissena polymorpha</name>
    <name type="common">Zebra mussel</name>
    <name type="synonym">Mytilus polymorpha</name>
    <dbReference type="NCBI Taxonomy" id="45954"/>
    <lineage>
        <taxon>Eukaryota</taxon>
        <taxon>Metazoa</taxon>
        <taxon>Spiralia</taxon>
        <taxon>Lophotrochozoa</taxon>
        <taxon>Mollusca</taxon>
        <taxon>Bivalvia</taxon>
        <taxon>Autobranchia</taxon>
        <taxon>Heteroconchia</taxon>
        <taxon>Euheterodonta</taxon>
        <taxon>Imparidentia</taxon>
        <taxon>Neoheterodontei</taxon>
        <taxon>Myida</taxon>
        <taxon>Dreissenoidea</taxon>
        <taxon>Dreissenidae</taxon>
        <taxon>Dreissena</taxon>
    </lineage>
</organism>